<dbReference type="InterPro" id="IPR011991">
    <property type="entry name" value="ArsR-like_HTH"/>
</dbReference>
<dbReference type="Proteomes" id="UP000605784">
    <property type="component" value="Unassembled WGS sequence"/>
</dbReference>
<accession>A0A830GIT4</accession>
<feature type="domain" description="HVO-A0261-like N-terminal" evidence="2">
    <location>
        <begin position="7"/>
        <end position="80"/>
    </location>
</feature>
<dbReference type="EMBL" id="BMOU01000001">
    <property type="protein sequence ID" value="GGN88899.1"/>
    <property type="molecule type" value="Genomic_DNA"/>
</dbReference>
<evidence type="ECO:0000313" key="4">
    <source>
        <dbReference type="Proteomes" id="UP000605784"/>
    </source>
</evidence>
<dbReference type="Pfam" id="PF25213">
    <property type="entry name" value="HVO_A0261_N"/>
    <property type="match status" value="1"/>
</dbReference>
<evidence type="ECO:0000259" key="2">
    <source>
        <dbReference type="Pfam" id="PF25213"/>
    </source>
</evidence>
<name>A0A830GIT4_9EURY</name>
<dbReference type="SUPFAM" id="SSF46785">
    <property type="entry name" value="Winged helix' DNA-binding domain"/>
    <property type="match status" value="1"/>
</dbReference>
<feature type="domain" description="Methanogenesis regulatory protein FilR1 middle" evidence="1">
    <location>
        <begin position="134"/>
        <end position="247"/>
    </location>
</feature>
<dbReference type="Gene3D" id="1.10.10.10">
    <property type="entry name" value="Winged helix-like DNA-binding domain superfamily/Winged helix DNA-binding domain"/>
    <property type="match status" value="1"/>
</dbReference>
<sequence length="258" mass="28742">MGTDSLVSYVGSSSVRSDVVDSLHEQPRPTDALLSTLDASESAVYDALSNLESRGLVTETPDGWRLTGSGRLVGDTLERQRATDRLLAANPCYWERHDTSVLPQAFRCRLPQLGAYEVIERAEHDLRGLVPWVVSKVDAVESCEIISPMYHREYQEVMPDNADSRLLVGQHVVDDVLLEMDDSPFPRTYDETPVRVSSVPFALGVSEEWVILTLPDHDGHWPDAKVFSTDDSAVQWGRALFDAVWKDGTPLPAYLSDE</sequence>
<proteinExistence type="predicted"/>
<evidence type="ECO:0008006" key="5">
    <source>
        <dbReference type="Google" id="ProtNLM"/>
    </source>
</evidence>
<comment type="caution">
    <text evidence="3">The sequence shown here is derived from an EMBL/GenBank/DDBJ whole genome shotgun (WGS) entry which is preliminary data.</text>
</comment>
<dbReference type="InterPro" id="IPR036388">
    <property type="entry name" value="WH-like_DNA-bd_sf"/>
</dbReference>
<gene>
    <name evidence="3" type="ORF">GCM10009030_09120</name>
</gene>
<reference evidence="3" key="2">
    <citation type="submission" date="2020-09" db="EMBL/GenBank/DDBJ databases">
        <authorList>
            <person name="Sun Q."/>
            <person name="Ohkuma M."/>
        </authorList>
    </citation>
    <scope>NUCLEOTIDE SEQUENCE</scope>
    <source>
        <strain evidence="3">JCM 17820</strain>
    </source>
</reference>
<keyword evidence="4" id="KW-1185">Reference proteome</keyword>
<protein>
    <recommendedName>
        <fullName evidence="5">Methanogenesis regulatory protein FilR1 middle domain-containing protein</fullName>
    </recommendedName>
</protein>
<reference evidence="3" key="1">
    <citation type="journal article" date="2014" name="Int. J. Syst. Evol. Microbiol.">
        <title>Complete genome sequence of Corynebacterium casei LMG S-19264T (=DSM 44701T), isolated from a smear-ripened cheese.</title>
        <authorList>
            <consortium name="US DOE Joint Genome Institute (JGI-PGF)"/>
            <person name="Walter F."/>
            <person name="Albersmeier A."/>
            <person name="Kalinowski J."/>
            <person name="Ruckert C."/>
        </authorList>
    </citation>
    <scope>NUCLEOTIDE SEQUENCE</scope>
    <source>
        <strain evidence="3">JCM 17820</strain>
    </source>
</reference>
<evidence type="ECO:0000259" key="1">
    <source>
        <dbReference type="Pfam" id="PF08350"/>
    </source>
</evidence>
<evidence type="ECO:0000313" key="3">
    <source>
        <dbReference type="EMBL" id="GGN88899.1"/>
    </source>
</evidence>
<dbReference type="InterPro" id="IPR057527">
    <property type="entry name" value="HVO_A0261-like_N"/>
</dbReference>
<organism evidence="3 4">
    <name type="scientific">Haloarcula pellucida</name>
    <dbReference type="NCBI Taxonomy" id="1427151"/>
    <lineage>
        <taxon>Archaea</taxon>
        <taxon>Methanobacteriati</taxon>
        <taxon>Methanobacteriota</taxon>
        <taxon>Stenosarchaea group</taxon>
        <taxon>Halobacteria</taxon>
        <taxon>Halobacteriales</taxon>
        <taxon>Haloarculaceae</taxon>
        <taxon>Haloarcula</taxon>
    </lineage>
</organism>
<dbReference type="InterPro" id="IPR036390">
    <property type="entry name" value="WH_DNA-bd_sf"/>
</dbReference>
<dbReference type="AlphaFoldDB" id="A0A830GIT4"/>
<dbReference type="Pfam" id="PF08350">
    <property type="entry name" value="FilR1_middle"/>
    <property type="match status" value="1"/>
</dbReference>
<dbReference type="CDD" id="cd00090">
    <property type="entry name" value="HTH_ARSR"/>
    <property type="match status" value="1"/>
</dbReference>
<dbReference type="InterPro" id="IPR013561">
    <property type="entry name" value="FilR1_middle_dom"/>
</dbReference>
<dbReference type="RefSeq" id="WP_188994966.1">
    <property type="nucleotide sequence ID" value="NZ_BMOU01000001.1"/>
</dbReference>